<proteinExistence type="predicted"/>
<comment type="caution">
    <text evidence="2">The sequence shown here is derived from an EMBL/GenBank/DDBJ whole genome shotgun (WGS) entry which is preliminary data.</text>
</comment>
<reference evidence="2 3" key="1">
    <citation type="journal article" date="2018" name="Sci. Rep.">
        <title>Genomic signatures of local adaptation to the degree of environmental predictability in rotifers.</title>
        <authorList>
            <person name="Franch-Gras L."/>
            <person name="Hahn C."/>
            <person name="Garcia-Roger E.M."/>
            <person name="Carmona M.J."/>
            <person name="Serra M."/>
            <person name="Gomez A."/>
        </authorList>
    </citation>
    <scope>NUCLEOTIDE SEQUENCE [LARGE SCALE GENOMIC DNA]</scope>
    <source>
        <strain evidence="2">HYR1</strain>
    </source>
</reference>
<dbReference type="Proteomes" id="UP000276133">
    <property type="component" value="Unassembled WGS sequence"/>
</dbReference>
<gene>
    <name evidence="2" type="ORF">BpHYR1_047748</name>
</gene>
<feature type="domain" description="Glycosyl transferase CAP10" evidence="1">
    <location>
        <begin position="153"/>
        <end position="398"/>
    </location>
</feature>
<dbReference type="InterPro" id="IPR006598">
    <property type="entry name" value="CAP10"/>
</dbReference>
<dbReference type="Pfam" id="PF05686">
    <property type="entry name" value="Glyco_transf_90"/>
    <property type="match status" value="1"/>
</dbReference>
<name>A0A3M7T8M5_BRAPC</name>
<keyword evidence="3" id="KW-1185">Reference proteome</keyword>
<accession>A0A3M7T8M5</accession>
<dbReference type="STRING" id="10195.A0A3M7T8M5"/>
<evidence type="ECO:0000313" key="3">
    <source>
        <dbReference type="Proteomes" id="UP000276133"/>
    </source>
</evidence>
<evidence type="ECO:0000313" key="2">
    <source>
        <dbReference type="EMBL" id="RNA44218.1"/>
    </source>
</evidence>
<dbReference type="EMBL" id="REGN01000131">
    <property type="protein sequence ID" value="RNA44218.1"/>
    <property type="molecule type" value="Genomic_DNA"/>
</dbReference>
<evidence type="ECO:0000259" key="1">
    <source>
        <dbReference type="SMART" id="SM00672"/>
    </source>
</evidence>
<organism evidence="2 3">
    <name type="scientific">Brachionus plicatilis</name>
    <name type="common">Marine rotifer</name>
    <name type="synonym">Brachionus muelleri</name>
    <dbReference type="NCBI Taxonomy" id="10195"/>
    <lineage>
        <taxon>Eukaryota</taxon>
        <taxon>Metazoa</taxon>
        <taxon>Spiralia</taxon>
        <taxon>Gnathifera</taxon>
        <taxon>Rotifera</taxon>
        <taxon>Eurotatoria</taxon>
        <taxon>Monogononta</taxon>
        <taxon>Pseudotrocha</taxon>
        <taxon>Ploima</taxon>
        <taxon>Brachionidae</taxon>
        <taxon>Brachionus</taxon>
    </lineage>
</organism>
<dbReference type="GO" id="GO:0012505">
    <property type="term" value="C:endomembrane system"/>
    <property type="evidence" value="ECO:0007669"/>
    <property type="project" value="TreeGrafter"/>
</dbReference>
<protein>
    <submittedName>
        <fullName evidence="2">KDEL motif-containing</fullName>
    </submittedName>
</protein>
<sequence>QNTSLRVRHEILDRHDGVFIVRFRIYQNYQNLVIVVKDKDDNHLDQSPYNLEGDVIQDNCECIETNISKWYNYMQCNETYSQIYRDLDPFKKIKIDMDKFRNVIIKKFNQRFSQSLCNYVIKNNKVYRKCFGEYVGFSVFADNIFLSLTRKVKLPDLEFFMNLGDWPLNEKSQGVLLPIVSWCGSKKANDMVLPTYDMTESTLEMMGRQSLDILSVLDYSLPEWNSKINKSFWRGRDSRQERLRLVDLSEDYPNIIDAALTNLFFYREPENLKKYSNLTKRTPFFDFFKYKYQLNIDGTVAAYRFPYLISGNSLVLKQQSEFYEHFYNDLEPFEHYLPVNRDLSNLKEMIEWALSNDAKAYKIAKNAQDYAKEYLMPNHIFCYHVKFLMAYAELLISNVKILEGMELVRQPMGYGCNCNQENANLKAEL</sequence>
<feature type="non-terminal residue" evidence="2">
    <location>
        <position position="1"/>
    </location>
</feature>
<dbReference type="AlphaFoldDB" id="A0A3M7T8M5"/>
<dbReference type="PANTHER" id="PTHR12203">
    <property type="entry name" value="KDEL LYS-ASP-GLU-LEU CONTAINING - RELATED"/>
    <property type="match status" value="1"/>
</dbReference>
<dbReference type="InterPro" id="IPR051091">
    <property type="entry name" value="O-Glucosyltr/Glycosyltrsf_90"/>
</dbReference>
<dbReference type="OrthoDB" id="541052at2759"/>
<dbReference type="SMART" id="SM00672">
    <property type="entry name" value="CAP10"/>
    <property type="match status" value="1"/>
</dbReference>
<dbReference type="PANTHER" id="PTHR12203:SF122">
    <property type="entry name" value="GLYCOSYL TRANSFERASE CAP10 DOMAIN-CONTAINING PROTEIN"/>
    <property type="match status" value="1"/>
</dbReference>
<dbReference type="GO" id="GO:0046527">
    <property type="term" value="F:glucosyltransferase activity"/>
    <property type="evidence" value="ECO:0007669"/>
    <property type="project" value="TreeGrafter"/>
</dbReference>